<comment type="caution">
    <text evidence="2">The sequence shown here is derived from an EMBL/GenBank/DDBJ whole genome shotgun (WGS) entry which is preliminary data.</text>
</comment>
<feature type="transmembrane region" description="Helical" evidence="1">
    <location>
        <begin position="44"/>
        <end position="64"/>
    </location>
</feature>
<dbReference type="EMBL" id="JABTTQ020000001">
    <property type="protein sequence ID" value="KAK6163826.1"/>
    <property type="molecule type" value="Genomic_DNA"/>
</dbReference>
<protein>
    <recommendedName>
        <fullName evidence="4">RNase H type-1 domain-containing protein</fullName>
    </recommendedName>
</protein>
<accession>A0ABR0XXI3</accession>
<keyword evidence="1" id="KW-0472">Membrane</keyword>
<dbReference type="InterPro" id="IPR052929">
    <property type="entry name" value="RNase_H-like_EbsB-rel"/>
</dbReference>
<dbReference type="PANTHER" id="PTHR47074">
    <property type="entry name" value="BNAC02G40300D PROTEIN"/>
    <property type="match status" value="1"/>
</dbReference>
<keyword evidence="1" id="KW-0812">Transmembrane</keyword>
<proteinExistence type="predicted"/>
<evidence type="ECO:0000313" key="3">
    <source>
        <dbReference type="Proteomes" id="UP001318860"/>
    </source>
</evidence>
<name>A0ABR0XXI3_REHGL</name>
<evidence type="ECO:0000313" key="2">
    <source>
        <dbReference type="EMBL" id="KAK6163826.1"/>
    </source>
</evidence>
<evidence type="ECO:0000256" key="1">
    <source>
        <dbReference type="SAM" id="Phobius"/>
    </source>
</evidence>
<feature type="transmembrane region" description="Helical" evidence="1">
    <location>
        <begin position="12"/>
        <end position="32"/>
    </location>
</feature>
<dbReference type="PANTHER" id="PTHR47074:SF75">
    <property type="entry name" value="RNASE H TYPE-1 DOMAIN-CONTAINING PROTEIN"/>
    <property type="match status" value="1"/>
</dbReference>
<reference evidence="2 3" key="1">
    <citation type="journal article" date="2021" name="Comput. Struct. Biotechnol. J.">
        <title>De novo genome assembly of the potent medicinal plant Rehmannia glutinosa using nanopore technology.</title>
        <authorList>
            <person name="Ma L."/>
            <person name="Dong C."/>
            <person name="Song C."/>
            <person name="Wang X."/>
            <person name="Zheng X."/>
            <person name="Niu Y."/>
            <person name="Chen S."/>
            <person name="Feng W."/>
        </authorList>
    </citation>
    <scope>NUCLEOTIDE SEQUENCE [LARGE SCALE GENOMIC DNA]</scope>
    <source>
        <strain evidence="2">DH-2019</strain>
    </source>
</reference>
<keyword evidence="3" id="KW-1185">Reference proteome</keyword>
<organism evidence="2 3">
    <name type="scientific">Rehmannia glutinosa</name>
    <name type="common">Chinese foxglove</name>
    <dbReference type="NCBI Taxonomy" id="99300"/>
    <lineage>
        <taxon>Eukaryota</taxon>
        <taxon>Viridiplantae</taxon>
        <taxon>Streptophyta</taxon>
        <taxon>Embryophyta</taxon>
        <taxon>Tracheophyta</taxon>
        <taxon>Spermatophyta</taxon>
        <taxon>Magnoliopsida</taxon>
        <taxon>eudicotyledons</taxon>
        <taxon>Gunneridae</taxon>
        <taxon>Pentapetalae</taxon>
        <taxon>asterids</taxon>
        <taxon>lamiids</taxon>
        <taxon>Lamiales</taxon>
        <taxon>Orobanchaceae</taxon>
        <taxon>Rehmannieae</taxon>
        <taxon>Rehmannia</taxon>
    </lineage>
</organism>
<evidence type="ECO:0008006" key="4">
    <source>
        <dbReference type="Google" id="ProtNLM"/>
    </source>
</evidence>
<gene>
    <name evidence="2" type="ORF">DH2020_000690</name>
</gene>
<sequence>MFTRVVLQRFSPQIVALLKGAYLSAIWIIWHFRNRWIFEGFKPQIASAIVLLWAFIIEMSGLVLGPMSNSIFDLICLRKLQVKGNIRLALMMHAVRWHPPLPSWMKVNTDGCAYGAPGRCVAAGVYRNCRGFFTGCFIQKIDVGFAFQEELMATIFAIERAYRRG</sequence>
<keyword evidence="1" id="KW-1133">Transmembrane helix</keyword>
<dbReference type="Proteomes" id="UP001318860">
    <property type="component" value="Unassembled WGS sequence"/>
</dbReference>